<evidence type="ECO:0000256" key="1">
    <source>
        <dbReference type="PROSITE-ProRule" id="PRU00339"/>
    </source>
</evidence>
<gene>
    <name evidence="3" type="ORF">OC842_002351</name>
</gene>
<dbReference type="SUPFAM" id="SSF48452">
    <property type="entry name" value="TPR-like"/>
    <property type="match status" value="1"/>
</dbReference>
<dbReference type="Pfam" id="PF00515">
    <property type="entry name" value="TPR_1"/>
    <property type="match status" value="1"/>
</dbReference>
<dbReference type="Gene3D" id="1.25.40.10">
    <property type="entry name" value="Tetratricopeptide repeat domain"/>
    <property type="match status" value="1"/>
</dbReference>
<dbReference type="InterPro" id="IPR019734">
    <property type="entry name" value="TPR_rpt"/>
</dbReference>
<dbReference type="GO" id="GO:0012505">
    <property type="term" value="C:endomembrane system"/>
    <property type="evidence" value="ECO:0007669"/>
    <property type="project" value="TreeGrafter"/>
</dbReference>
<keyword evidence="4" id="KW-1185">Reference proteome</keyword>
<name>A0AAN6GEQ3_9BASI</name>
<dbReference type="InterPro" id="IPR050754">
    <property type="entry name" value="FKBP4/5/8-like"/>
</dbReference>
<dbReference type="PANTHER" id="PTHR46512:SF1">
    <property type="entry name" value="PEPTIDYLPROLYL ISOMERASE"/>
    <property type="match status" value="1"/>
</dbReference>
<feature type="repeat" description="TPR" evidence="1">
    <location>
        <begin position="78"/>
        <end position="111"/>
    </location>
</feature>
<dbReference type="GO" id="GO:0043066">
    <property type="term" value="P:negative regulation of apoptotic process"/>
    <property type="evidence" value="ECO:0007669"/>
    <property type="project" value="TreeGrafter"/>
</dbReference>
<feature type="compositionally biased region" description="Low complexity" evidence="2">
    <location>
        <begin position="180"/>
        <end position="202"/>
    </location>
</feature>
<dbReference type="SMART" id="SM00028">
    <property type="entry name" value="TPR"/>
    <property type="match status" value="2"/>
</dbReference>
<dbReference type="GO" id="GO:0005740">
    <property type="term" value="C:mitochondrial envelope"/>
    <property type="evidence" value="ECO:0007669"/>
    <property type="project" value="TreeGrafter"/>
</dbReference>
<dbReference type="PANTHER" id="PTHR46512">
    <property type="entry name" value="PEPTIDYLPROLYL ISOMERASE"/>
    <property type="match status" value="1"/>
</dbReference>
<organism evidence="3 4">
    <name type="scientific">Tilletia horrida</name>
    <dbReference type="NCBI Taxonomy" id="155126"/>
    <lineage>
        <taxon>Eukaryota</taxon>
        <taxon>Fungi</taxon>
        <taxon>Dikarya</taxon>
        <taxon>Basidiomycota</taxon>
        <taxon>Ustilaginomycotina</taxon>
        <taxon>Exobasidiomycetes</taxon>
        <taxon>Tilletiales</taxon>
        <taxon>Tilletiaceae</taxon>
        <taxon>Tilletia</taxon>
    </lineage>
</organism>
<sequence>MAETQEQKLEKGIAYKDEGNQHFKDGEWQKAIASYHHAGLYLAGIVSEGSKLSDLIAGNGAGGSVGSDELAESRKQLSIVRNNMAACFLKLEKYTRAIQCADQCLAIDPSNLKASYRKLQALRLSKDIKYKTFLDELLAKYPQEEMLRKEFEEWKVEEKKKSAEADKKMSGFLNRKRPAAAASAATASSSEASSSTASGSASRPTPAQRPVGAASAVRRTGPVTRQ</sequence>
<proteinExistence type="predicted"/>
<keyword evidence="1" id="KW-0802">TPR repeat</keyword>
<dbReference type="AlphaFoldDB" id="A0AAN6GEQ3"/>
<dbReference type="GO" id="GO:0016020">
    <property type="term" value="C:membrane"/>
    <property type="evidence" value="ECO:0007669"/>
    <property type="project" value="TreeGrafter"/>
</dbReference>
<accession>A0AAN6GEQ3</accession>
<comment type="caution">
    <text evidence="3">The sequence shown here is derived from an EMBL/GenBank/DDBJ whole genome shotgun (WGS) entry which is preliminary data.</text>
</comment>
<evidence type="ECO:0000256" key="2">
    <source>
        <dbReference type="SAM" id="MobiDB-lite"/>
    </source>
</evidence>
<evidence type="ECO:0000313" key="3">
    <source>
        <dbReference type="EMBL" id="KAK0535309.1"/>
    </source>
</evidence>
<dbReference type="EMBL" id="JAPDMQ010000098">
    <property type="protein sequence ID" value="KAK0535309.1"/>
    <property type="molecule type" value="Genomic_DNA"/>
</dbReference>
<dbReference type="Proteomes" id="UP001176521">
    <property type="component" value="Unassembled WGS sequence"/>
</dbReference>
<feature type="region of interest" description="Disordered" evidence="2">
    <location>
        <begin position="180"/>
        <end position="226"/>
    </location>
</feature>
<dbReference type="InterPro" id="IPR011990">
    <property type="entry name" value="TPR-like_helical_dom_sf"/>
</dbReference>
<reference evidence="3" key="1">
    <citation type="journal article" date="2023" name="PhytoFront">
        <title>Draft Genome Resources of Seven Strains of Tilletia horrida, Causal Agent of Kernel Smut of Rice.</title>
        <authorList>
            <person name="Khanal S."/>
            <person name="Antony Babu S."/>
            <person name="Zhou X.G."/>
        </authorList>
    </citation>
    <scope>NUCLEOTIDE SEQUENCE</scope>
    <source>
        <strain evidence="3">TX3</strain>
    </source>
</reference>
<dbReference type="GO" id="GO:0005829">
    <property type="term" value="C:cytosol"/>
    <property type="evidence" value="ECO:0007669"/>
    <property type="project" value="TreeGrafter"/>
</dbReference>
<dbReference type="GO" id="GO:0044183">
    <property type="term" value="F:protein folding chaperone"/>
    <property type="evidence" value="ECO:0007669"/>
    <property type="project" value="TreeGrafter"/>
</dbReference>
<evidence type="ECO:0000313" key="4">
    <source>
        <dbReference type="Proteomes" id="UP001176521"/>
    </source>
</evidence>
<dbReference type="PROSITE" id="PS50005">
    <property type="entry name" value="TPR"/>
    <property type="match status" value="1"/>
</dbReference>
<protein>
    <submittedName>
        <fullName evidence="3">Uncharacterized protein</fullName>
    </submittedName>
</protein>